<dbReference type="InterPro" id="IPR036890">
    <property type="entry name" value="HATPase_C_sf"/>
</dbReference>
<reference evidence="5" key="1">
    <citation type="submission" date="2023-07" db="EMBL/GenBank/DDBJ databases">
        <title>30 novel species of actinomycetes from the DSMZ collection.</title>
        <authorList>
            <person name="Nouioui I."/>
        </authorList>
    </citation>
    <scope>NUCLEOTIDE SEQUENCE [LARGE SCALE GENOMIC DNA]</scope>
    <source>
        <strain evidence="5">DSM 42041</strain>
    </source>
</reference>
<dbReference type="EMBL" id="JAVREQ010000020">
    <property type="protein sequence ID" value="MDT0381217.1"/>
    <property type="molecule type" value="Genomic_DNA"/>
</dbReference>
<dbReference type="Pfam" id="PF13581">
    <property type="entry name" value="HATPase_c_2"/>
    <property type="match status" value="1"/>
</dbReference>
<feature type="region of interest" description="Disordered" evidence="2">
    <location>
        <begin position="158"/>
        <end position="187"/>
    </location>
</feature>
<accession>A0ABU2NXI2</accession>
<dbReference type="Gene3D" id="3.30.565.10">
    <property type="entry name" value="Histidine kinase-like ATPase, C-terminal domain"/>
    <property type="match status" value="1"/>
</dbReference>
<evidence type="ECO:0000256" key="1">
    <source>
        <dbReference type="ARBA" id="ARBA00022527"/>
    </source>
</evidence>
<feature type="compositionally biased region" description="Low complexity" evidence="2">
    <location>
        <begin position="158"/>
        <end position="176"/>
    </location>
</feature>
<dbReference type="PANTHER" id="PTHR35526">
    <property type="entry name" value="ANTI-SIGMA-F FACTOR RSBW-RELATED"/>
    <property type="match status" value="1"/>
</dbReference>
<name>A0ABU2NXI2_9ACTN</name>
<evidence type="ECO:0000313" key="4">
    <source>
        <dbReference type="EMBL" id="MDT0381217.1"/>
    </source>
</evidence>
<dbReference type="PANTHER" id="PTHR35526:SF3">
    <property type="entry name" value="ANTI-SIGMA-F FACTOR RSBW"/>
    <property type="match status" value="1"/>
</dbReference>
<dbReference type="SUPFAM" id="SSF55874">
    <property type="entry name" value="ATPase domain of HSP90 chaperone/DNA topoisomerase II/histidine kinase"/>
    <property type="match status" value="1"/>
</dbReference>
<dbReference type="InterPro" id="IPR050267">
    <property type="entry name" value="Anti-sigma-factor_SerPK"/>
</dbReference>
<dbReference type="GO" id="GO:0005524">
    <property type="term" value="F:ATP binding"/>
    <property type="evidence" value="ECO:0007669"/>
    <property type="project" value="UniProtKB-KW"/>
</dbReference>
<dbReference type="CDD" id="cd16936">
    <property type="entry name" value="HATPase_RsbW-like"/>
    <property type="match status" value="1"/>
</dbReference>
<keyword evidence="4" id="KW-0067">ATP-binding</keyword>
<keyword evidence="1" id="KW-0418">Kinase</keyword>
<comment type="caution">
    <text evidence="4">The sequence shown here is derived from an EMBL/GenBank/DDBJ whole genome shotgun (WGS) entry which is preliminary data.</text>
</comment>
<proteinExistence type="predicted"/>
<feature type="domain" description="Histidine kinase/HSP90-like ATPase" evidence="3">
    <location>
        <begin position="15"/>
        <end position="130"/>
    </location>
</feature>
<evidence type="ECO:0000313" key="5">
    <source>
        <dbReference type="Proteomes" id="UP001183414"/>
    </source>
</evidence>
<keyword evidence="1" id="KW-0723">Serine/threonine-protein kinase</keyword>
<sequence length="187" mass="20188">MSRDSRPSRHCAVEFQALPSRIGQVRRIVSAQLRYWHLDPLIDRVALGLTELLANVHQHAGPDKHCTVEMVFLWDRLTVSVRDHDPQLPSLRVSDTSATHGRGLALVAALSDSWGIREQHDGSGKVVWFTLPAPFTAPAEPVFEAAAAEARPEAAGTRAAAVPAAVPAADDAGPAPLGERRPRAQHA</sequence>
<dbReference type="Proteomes" id="UP001183414">
    <property type="component" value="Unassembled WGS sequence"/>
</dbReference>
<protein>
    <submittedName>
        <fullName evidence="4">ATP-binding protein</fullName>
    </submittedName>
</protein>
<keyword evidence="4" id="KW-0547">Nucleotide-binding</keyword>
<keyword evidence="1" id="KW-0808">Transferase</keyword>
<evidence type="ECO:0000259" key="3">
    <source>
        <dbReference type="Pfam" id="PF13581"/>
    </source>
</evidence>
<keyword evidence="5" id="KW-1185">Reference proteome</keyword>
<dbReference type="RefSeq" id="WP_311674897.1">
    <property type="nucleotide sequence ID" value="NZ_JAVREQ010000020.1"/>
</dbReference>
<gene>
    <name evidence="4" type="ORF">RM572_20885</name>
</gene>
<organism evidence="4 5">
    <name type="scientific">Streptomyces hazeniae</name>
    <dbReference type="NCBI Taxonomy" id="3075538"/>
    <lineage>
        <taxon>Bacteria</taxon>
        <taxon>Bacillati</taxon>
        <taxon>Actinomycetota</taxon>
        <taxon>Actinomycetes</taxon>
        <taxon>Kitasatosporales</taxon>
        <taxon>Streptomycetaceae</taxon>
        <taxon>Streptomyces</taxon>
    </lineage>
</organism>
<evidence type="ECO:0000256" key="2">
    <source>
        <dbReference type="SAM" id="MobiDB-lite"/>
    </source>
</evidence>
<dbReference type="InterPro" id="IPR003594">
    <property type="entry name" value="HATPase_dom"/>
</dbReference>
<feature type="compositionally biased region" description="Basic and acidic residues" evidence="2">
    <location>
        <begin position="178"/>
        <end position="187"/>
    </location>
</feature>